<gene>
    <name evidence="2" type="ORF">SAMN05444921_12134</name>
</gene>
<keyword evidence="3" id="KW-1185">Reference proteome</keyword>
<feature type="region of interest" description="Disordered" evidence="1">
    <location>
        <begin position="1"/>
        <end position="20"/>
    </location>
</feature>
<reference evidence="3" key="1">
    <citation type="submission" date="2016-10" db="EMBL/GenBank/DDBJ databases">
        <authorList>
            <person name="Varghese N."/>
            <person name="Submissions S."/>
        </authorList>
    </citation>
    <scope>NUCLEOTIDE SEQUENCE [LARGE SCALE GENOMIC DNA]</scope>
    <source>
        <strain evidence="3">CGMCC 4.7042</strain>
    </source>
</reference>
<name>A0A1G9Z9H4_9ACTN</name>
<dbReference type="EMBL" id="FNHI01000021">
    <property type="protein sequence ID" value="SDN18000.1"/>
    <property type="molecule type" value="Genomic_DNA"/>
</dbReference>
<proteinExistence type="predicted"/>
<organism evidence="2 3">
    <name type="scientific">Streptomyces wuyuanensis</name>
    <dbReference type="NCBI Taxonomy" id="1196353"/>
    <lineage>
        <taxon>Bacteria</taxon>
        <taxon>Bacillati</taxon>
        <taxon>Actinomycetota</taxon>
        <taxon>Actinomycetes</taxon>
        <taxon>Kitasatosporales</taxon>
        <taxon>Streptomycetaceae</taxon>
        <taxon>Streptomyces</taxon>
    </lineage>
</organism>
<sequence>MKGENANAEATSRQIRMLGADKTHPGLSELALSLARAADEADAPTALAAVAAQLRAVMKDLCSLATSVEEGDALDDLASRRAKRRGA</sequence>
<evidence type="ECO:0000256" key="1">
    <source>
        <dbReference type="SAM" id="MobiDB-lite"/>
    </source>
</evidence>
<evidence type="ECO:0000313" key="3">
    <source>
        <dbReference type="Proteomes" id="UP000199063"/>
    </source>
</evidence>
<protein>
    <submittedName>
        <fullName evidence="2">Uncharacterized protein</fullName>
    </submittedName>
</protein>
<dbReference type="AlphaFoldDB" id="A0A1G9Z9H4"/>
<dbReference type="STRING" id="1196353.SAMN05444921_12134"/>
<dbReference type="GeneID" id="40832617"/>
<dbReference type="Proteomes" id="UP000199063">
    <property type="component" value="Unassembled WGS sequence"/>
</dbReference>
<evidence type="ECO:0000313" key="2">
    <source>
        <dbReference type="EMBL" id="SDN18000.1"/>
    </source>
</evidence>
<accession>A0A1G9Z9H4</accession>
<dbReference type="RefSeq" id="WP_244529641.1">
    <property type="nucleotide sequence ID" value="NZ_FNHI01000021.1"/>
</dbReference>